<feature type="transmembrane region" description="Helical" evidence="2">
    <location>
        <begin position="115"/>
        <end position="135"/>
    </location>
</feature>
<evidence type="ECO:0000256" key="1">
    <source>
        <dbReference type="SAM" id="MobiDB-lite"/>
    </source>
</evidence>
<evidence type="ECO:0000313" key="3">
    <source>
        <dbReference type="EMBL" id="KGQ19473.1"/>
    </source>
</evidence>
<keyword evidence="4" id="KW-1185">Reference proteome</keyword>
<dbReference type="Proteomes" id="UP000030518">
    <property type="component" value="Unassembled WGS sequence"/>
</dbReference>
<proteinExistence type="predicted"/>
<keyword evidence="2" id="KW-0472">Membrane</keyword>
<keyword evidence="2" id="KW-1133">Transmembrane helix</keyword>
<dbReference type="Pfam" id="PF09900">
    <property type="entry name" value="DUF2127"/>
    <property type="match status" value="1"/>
</dbReference>
<dbReference type="EMBL" id="JRKJ01000007">
    <property type="protein sequence ID" value="KGQ19473.1"/>
    <property type="molecule type" value="Genomic_DNA"/>
</dbReference>
<evidence type="ECO:0000313" key="4">
    <source>
        <dbReference type="Proteomes" id="UP000030518"/>
    </source>
</evidence>
<reference evidence="3 4" key="1">
    <citation type="submission" date="2014-09" db="EMBL/GenBank/DDBJ databases">
        <title>Genome sequences of Lysobacter dokdonensis DS-58.</title>
        <authorList>
            <person name="Kim J.F."/>
            <person name="Kwak M.-J."/>
        </authorList>
    </citation>
    <scope>NUCLEOTIDE SEQUENCE [LARGE SCALE GENOMIC DNA]</scope>
    <source>
        <strain evidence="3 4">DS-58</strain>
    </source>
</reference>
<feature type="transmembrane region" description="Helical" evidence="2">
    <location>
        <begin position="89"/>
        <end position="108"/>
    </location>
</feature>
<evidence type="ECO:0000256" key="2">
    <source>
        <dbReference type="SAM" id="Phobius"/>
    </source>
</evidence>
<sequence>MSDPAQRVDAKRSTTNDYVHDPRAHPGLRAIAIIEGIKGLLALSAASGLELIGPIPLKRWVHELIARFQLEPDHGAMAWLANAINPDSVHLAAAAVAVYAVLHLIEAWGLWRDKAWASLLGCLAAAIYLPFDIYALIRHPGWVSVAVLAINVLVVWVLARDLLKRRK</sequence>
<dbReference type="eggNOG" id="COG3305">
    <property type="taxonomic scope" value="Bacteria"/>
</dbReference>
<dbReference type="STRING" id="1300345.LF41_2728"/>
<feature type="region of interest" description="Disordered" evidence="1">
    <location>
        <begin position="1"/>
        <end position="20"/>
    </location>
</feature>
<comment type="caution">
    <text evidence="3">The sequence shown here is derived from an EMBL/GenBank/DDBJ whole genome shotgun (WGS) entry which is preliminary data.</text>
</comment>
<dbReference type="OrthoDB" id="121772at2"/>
<organism evidence="3 4">
    <name type="scientific">Lysobacter dokdonensis DS-58</name>
    <dbReference type="NCBI Taxonomy" id="1300345"/>
    <lineage>
        <taxon>Bacteria</taxon>
        <taxon>Pseudomonadati</taxon>
        <taxon>Pseudomonadota</taxon>
        <taxon>Gammaproteobacteria</taxon>
        <taxon>Lysobacterales</taxon>
        <taxon>Lysobacteraceae</taxon>
        <taxon>Noviluteimonas</taxon>
    </lineage>
</organism>
<keyword evidence="2" id="KW-0812">Transmembrane</keyword>
<dbReference type="InterPro" id="IPR021125">
    <property type="entry name" value="DUF2127"/>
</dbReference>
<protein>
    <submittedName>
        <fullName evidence="3">Putative membrane protein</fullName>
    </submittedName>
</protein>
<dbReference type="AlphaFoldDB" id="A0A0A2WI44"/>
<gene>
    <name evidence="3" type="ORF">LF41_2728</name>
</gene>
<accession>A0A0A2WI44</accession>
<name>A0A0A2WI44_9GAMM</name>
<feature type="transmembrane region" description="Helical" evidence="2">
    <location>
        <begin position="141"/>
        <end position="159"/>
    </location>
</feature>
<dbReference type="PATRIC" id="fig|1300345.3.peg.1287"/>